<reference evidence="1 2" key="1">
    <citation type="submission" date="2019-03" db="EMBL/GenBank/DDBJ databases">
        <title>Genomics of glacier-inhabiting Cryobacterium strains.</title>
        <authorList>
            <person name="Liu Q."/>
            <person name="Xin Y.-H."/>
        </authorList>
    </citation>
    <scope>NUCLEOTIDE SEQUENCE [LARGE SCALE GENOMIC DNA]</scope>
    <source>
        <strain evidence="1 2">Sr59</strain>
    </source>
</reference>
<dbReference type="AlphaFoldDB" id="A0A4R9BM76"/>
<sequence>MMDFRREDSGTVSAMFEPIEVDLLRQVTSQLLQLLGSIDADDAVMLAQPAVRRLLPDAYPDDPEAAAEFRRFTADGLLEGKLANAASVLGALGDDEQSAGRLDVPVHDPLPVPIVLDEQQVQSWLRTLTDLRLVVADRLQIDPEGMPHLDDEESHVVNDIYNWLGMVQESLVYAIDA</sequence>
<dbReference type="InterPro" id="IPR018561">
    <property type="entry name" value="AosR"/>
</dbReference>
<dbReference type="Pfam" id="PF09438">
    <property type="entry name" value="DUF2017"/>
    <property type="match status" value="1"/>
</dbReference>
<organism evidence="1 2">
    <name type="scientific">Cryobacterium lactosi</name>
    <dbReference type="NCBI Taxonomy" id="1259202"/>
    <lineage>
        <taxon>Bacteria</taxon>
        <taxon>Bacillati</taxon>
        <taxon>Actinomycetota</taxon>
        <taxon>Actinomycetes</taxon>
        <taxon>Micrococcales</taxon>
        <taxon>Microbacteriaceae</taxon>
        <taxon>Cryobacterium</taxon>
    </lineage>
</organism>
<dbReference type="OrthoDB" id="3268479at2"/>
<dbReference type="RefSeq" id="WP_134641740.1">
    <property type="nucleotide sequence ID" value="NZ_SOHM01000031.1"/>
</dbReference>
<protein>
    <submittedName>
        <fullName evidence="1">DUF2017 domain-containing protein</fullName>
    </submittedName>
</protein>
<evidence type="ECO:0000313" key="2">
    <source>
        <dbReference type="Proteomes" id="UP000298468"/>
    </source>
</evidence>
<keyword evidence="2" id="KW-1185">Reference proteome</keyword>
<accession>A0A4R9BM76</accession>
<gene>
    <name evidence="1" type="ORF">E3T61_15665</name>
</gene>
<dbReference type="Proteomes" id="UP000298468">
    <property type="component" value="Unassembled WGS sequence"/>
</dbReference>
<proteinExistence type="predicted"/>
<name>A0A4R9BM76_9MICO</name>
<dbReference type="EMBL" id="SOHM01000031">
    <property type="protein sequence ID" value="TFD87259.1"/>
    <property type="molecule type" value="Genomic_DNA"/>
</dbReference>
<evidence type="ECO:0000313" key="1">
    <source>
        <dbReference type="EMBL" id="TFD87259.1"/>
    </source>
</evidence>
<comment type="caution">
    <text evidence="1">The sequence shown here is derived from an EMBL/GenBank/DDBJ whole genome shotgun (WGS) entry which is preliminary data.</text>
</comment>